<accession>F4CF42</accession>
<reference evidence="1" key="1">
    <citation type="submission" date="2011-03" db="EMBL/GenBank/DDBJ databases">
        <title>Complete sequence of Sphingobacterium sp. 21.</title>
        <authorList>
            <consortium name="US DOE Joint Genome Institute"/>
            <person name="Lucas S."/>
            <person name="Copeland A."/>
            <person name="Lapidus A."/>
            <person name="Cheng J.-F."/>
            <person name="Goodwin L."/>
            <person name="Pitluck S."/>
            <person name="Davenport K."/>
            <person name="Detter J.C."/>
            <person name="Han C."/>
            <person name="Tapia R."/>
            <person name="Land M."/>
            <person name="Hauser L."/>
            <person name="Kyrpides N."/>
            <person name="Ivanova N."/>
            <person name="Ovchinnikova G."/>
            <person name="Pagani I."/>
            <person name="Siebers A.K."/>
            <person name="Allgaier M."/>
            <person name="Thelen M.P."/>
            <person name="Hugenholtz P."/>
            <person name="Woyke T."/>
        </authorList>
    </citation>
    <scope>NUCLEOTIDE SEQUENCE</scope>
    <source>
        <strain evidence="1">21</strain>
    </source>
</reference>
<dbReference type="AlphaFoldDB" id="F4CF42"/>
<dbReference type="KEGG" id="shg:Sph21_0148"/>
<dbReference type="HOGENOM" id="CLU_3239764_0_0_10"/>
<dbReference type="EMBL" id="CP002584">
    <property type="protein sequence ID" value="ADZ76735.1"/>
    <property type="molecule type" value="Genomic_DNA"/>
</dbReference>
<evidence type="ECO:0000313" key="1">
    <source>
        <dbReference type="EMBL" id="ADZ76735.1"/>
    </source>
</evidence>
<sequence>MVKHTNQELTRQKIRYESKLNSSLINQTLECVSVKSDNSLDLH</sequence>
<proteinExistence type="predicted"/>
<gene>
    <name evidence="1" type="ordered locus">Sph21_0148</name>
</gene>
<protein>
    <submittedName>
        <fullName evidence="1">Uncharacterized protein</fullName>
    </submittedName>
</protein>
<organism evidence="1">
    <name type="scientific">Sphingobacterium sp. (strain 21)</name>
    <dbReference type="NCBI Taxonomy" id="743722"/>
    <lineage>
        <taxon>Bacteria</taxon>
        <taxon>Pseudomonadati</taxon>
        <taxon>Bacteroidota</taxon>
        <taxon>Sphingobacteriia</taxon>
        <taxon>Sphingobacteriales</taxon>
        <taxon>Sphingobacteriaceae</taxon>
        <taxon>Sphingobacterium</taxon>
    </lineage>
</organism>
<name>F4CF42_SPHS2</name>